<organism evidence="2">
    <name type="scientific">Parasteatoda tepidariorum</name>
    <name type="common">Common house spider</name>
    <name type="synonym">Achaearanea tepidariorum</name>
    <dbReference type="NCBI Taxonomy" id="114398"/>
    <lineage>
        <taxon>Eukaryota</taxon>
        <taxon>Metazoa</taxon>
        <taxon>Ecdysozoa</taxon>
        <taxon>Arthropoda</taxon>
        <taxon>Chelicerata</taxon>
        <taxon>Arachnida</taxon>
        <taxon>Araneae</taxon>
        <taxon>Araneomorphae</taxon>
        <taxon>Entelegynae</taxon>
        <taxon>Araneoidea</taxon>
        <taxon>Theridiidae</taxon>
        <taxon>Parasteatoda</taxon>
    </lineage>
</organism>
<protein>
    <recommendedName>
        <fullName evidence="3">Prokineticin domain-containing protein</fullName>
    </recommendedName>
</protein>
<name>A0A2L2Y2N1_PARTP</name>
<dbReference type="AlphaFoldDB" id="A0A2L2Y2N1"/>
<feature type="signal peptide" evidence="1">
    <location>
        <begin position="1"/>
        <end position="19"/>
    </location>
</feature>
<dbReference type="Gene3D" id="2.10.80.10">
    <property type="entry name" value="Lipase, subunit A"/>
    <property type="match status" value="1"/>
</dbReference>
<accession>A0A2L2Y2N1</accession>
<evidence type="ECO:0000256" key="1">
    <source>
        <dbReference type="SAM" id="SignalP"/>
    </source>
</evidence>
<dbReference type="EMBL" id="IAAA01000163">
    <property type="protein sequence ID" value="LAA01570.1"/>
    <property type="molecule type" value="mRNA"/>
</dbReference>
<feature type="chain" id="PRO_5014960434" description="Prokineticin domain-containing protein" evidence="1">
    <location>
        <begin position="20"/>
        <end position="107"/>
    </location>
</feature>
<sequence>MRVFLALLVITLCALAANAALTCFGDEEKCSAEECCIQVGNTPVGICKKKHEIDQICEMKPIKHLFKKHVFKVRCPCKDELKCVSSKGGIIGKFAGKCQENSGEEEE</sequence>
<evidence type="ECO:0000313" key="2">
    <source>
        <dbReference type="EMBL" id="LAA01570.1"/>
    </source>
</evidence>
<dbReference type="OrthoDB" id="6410758at2759"/>
<proteinExistence type="evidence at transcript level"/>
<evidence type="ECO:0008006" key="3">
    <source>
        <dbReference type="Google" id="ProtNLM"/>
    </source>
</evidence>
<reference evidence="2" key="1">
    <citation type="journal article" date="2016" name="Mol. Ecol. Resour.">
        <title>Evaluation of the impact of RNA preservation methods of spiders for de novo transcriptome assembly.</title>
        <authorList>
            <person name="Kono N."/>
            <person name="Nakamura H."/>
            <person name="Ito Y."/>
            <person name="Tomita M."/>
            <person name="Arakawa K."/>
        </authorList>
    </citation>
    <scope>NUCLEOTIDE SEQUENCE</scope>
    <source>
        <tissue evidence="2">Whole body</tissue>
    </source>
</reference>
<keyword evidence="1" id="KW-0732">Signal</keyword>